<evidence type="ECO:0000256" key="2">
    <source>
        <dbReference type="ARBA" id="ARBA00023015"/>
    </source>
</evidence>
<dbReference type="PROSITE" id="PS50931">
    <property type="entry name" value="HTH_LYSR"/>
    <property type="match status" value="1"/>
</dbReference>
<keyword evidence="3" id="KW-0238">DNA-binding</keyword>
<dbReference type="Pfam" id="PF03466">
    <property type="entry name" value="LysR_substrate"/>
    <property type="match status" value="1"/>
</dbReference>
<sequence>MPAPEGLKHNPEDPRFAGSRRRHAVGIDLVPDLGARELQAICTIAECGSFMAAALTLDMSQPALTRTVQRVEKAVGLELFHRSTRRIEVTAAGQEFIALANRILGDLRISFANMREISDEQRGRVVVSAVMSVAYTHLPTIIGSYRKSRPRIELQVREGVHGVVMEDVRSGVADLGLGYIDEVGPAFSAAPLSLVALHVVMPRGHVLSTCPEITIDQLEGYPLIVLPREAHTRRLLDSRAAVSGLLLEQAVTVHHFATMMQCVYAGVGLAIVPGGAVPAALQADLVSRPLQLPELTRTIGTIAIKERTLTPSAAGFLAHLRQAWPAIEASLATAPASRTANINTNTA</sequence>
<dbReference type="EMBL" id="NEVM01000005">
    <property type="protein sequence ID" value="OZI30075.1"/>
    <property type="molecule type" value="Genomic_DNA"/>
</dbReference>
<reference evidence="7" key="1">
    <citation type="submission" date="2017-05" db="EMBL/GenBank/DDBJ databases">
        <title>Complete and WGS of Bordetella genogroups.</title>
        <authorList>
            <person name="Spilker T."/>
            <person name="Lipuma J."/>
        </authorList>
    </citation>
    <scope>NUCLEOTIDE SEQUENCE [LARGE SCALE GENOMIC DNA]</scope>
    <source>
        <strain evidence="7">AU16122</strain>
    </source>
</reference>
<dbReference type="InterPro" id="IPR050950">
    <property type="entry name" value="HTH-type_LysR_regulators"/>
</dbReference>
<dbReference type="Gene3D" id="3.40.190.290">
    <property type="match status" value="1"/>
</dbReference>
<dbReference type="GO" id="GO:0003700">
    <property type="term" value="F:DNA-binding transcription factor activity"/>
    <property type="evidence" value="ECO:0007669"/>
    <property type="project" value="InterPro"/>
</dbReference>
<dbReference type="Proteomes" id="UP000216020">
    <property type="component" value="Unassembled WGS sequence"/>
</dbReference>
<keyword evidence="7" id="KW-1185">Reference proteome</keyword>
<dbReference type="FunFam" id="1.10.10.10:FF:000001">
    <property type="entry name" value="LysR family transcriptional regulator"/>
    <property type="match status" value="1"/>
</dbReference>
<dbReference type="InterPro" id="IPR036390">
    <property type="entry name" value="WH_DNA-bd_sf"/>
</dbReference>
<comment type="similarity">
    <text evidence="1">Belongs to the LysR transcriptional regulatory family.</text>
</comment>
<dbReference type="PRINTS" id="PR00039">
    <property type="entry name" value="HTHLYSR"/>
</dbReference>
<evidence type="ECO:0000256" key="3">
    <source>
        <dbReference type="ARBA" id="ARBA00023125"/>
    </source>
</evidence>
<comment type="caution">
    <text evidence="6">The sequence shown here is derived from an EMBL/GenBank/DDBJ whole genome shotgun (WGS) entry which is preliminary data.</text>
</comment>
<name>A0A261RYT5_9BORD</name>
<dbReference type="GO" id="GO:0005829">
    <property type="term" value="C:cytosol"/>
    <property type="evidence" value="ECO:0007669"/>
    <property type="project" value="TreeGrafter"/>
</dbReference>
<evidence type="ECO:0000313" key="7">
    <source>
        <dbReference type="Proteomes" id="UP000216020"/>
    </source>
</evidence>
<dbReference type="GO" id="GO:0003677">
    <property type="term" value="F:DNA binding"/>
    <property type="evidence" value="ECO:0007669"/>
    <property type="project" value="UniProtKB-KW"/>
</dbReference>
<evidence type="ECO:0000313" key="6">
    <source>
        <dbReference type="EMBL" id="OZI30075.1"/>
    </source>
</evidence>
<dbReference type="InterPro" id="IPR005119">
    <property type="entry name" value="LysR_subst-bd"/>
</dbReference>
<dbReference type="InterPro" id="IPR000847">
    <property type="entry name" value="LysR_HTH_N"/>
</dbReference>
<evidence type="ECO:0000259" key="5">
    <source>
        <dbReference type="PROSITE" id="PS50931"/>
    </source>
</evidence>
<keyword evidence="4" id="KW-0804">Transcription</keyword>
<dbReference type="SUPFAM" id="SSF53850">
    <property type="entry name" value="Periplasmic binding protein-like II"/>
    <property type="match status" value="1"/>
</dbReference>
<dbReference type="InterPro" id="IPR036388">
    <property type="entry name" value="WH-like_DNA-bd_sf"/>
</dbReference>
<evidence type="ECO:0000256" key="4">
    <source>
        <dbReference type="ARBA" id="ARBA00023163"/>
    </source>
</evidence>
<organism evidence="6 7">
    <name type="scientific">Bordetella genomosp. 10</name>
    <dbReference type="NCBI Taxonomy" id="1416804"/>
    <lineage>
        <taxon>Bacteria</taxon>
        <taxon>Pseudomonadati</taxon>
        <taxon>Pseudomonadota</taxon>
        <taxon>Betaproteobacteria</taxon>
        <taxon>Burkholderiales</taxon>
        <taxon>Alcaligenaceae</taxon>
        <taxon>Bordetella</taxon>
    </lineage>
</organism>
<dbReference type="Gene3D" id="1.10.10.10">
    <property type="entry name" value="Winged helix-like DNA-binding domain superfamily/Winged helix DNA-binding domain"/>
    <property type="match status" value="1"/>
</dbReference>
<dbReference type="PANTHER" id="PTHR30419:SF8">
    <property type="entry name" value="NITROGEN ASSIMILATION TRANSCRIPTIONAL ACTIVATOR-RELATED"/>
    <property type="match status" value="1"/>
</dbReference>
<dbReference type="AlphaFoldDB" id="A0A261RYT5"/>
<accession>A0A261RYT5</accession>
<dbReference type="PANTHER" id="PTHR30419">
    <property type="entry name" value="HTH-TYPE TRANSCRIPTIONAL REGULATOR YBHD"/>
    <property type="match status" value="1"/>
</dbReference>
<protein>
    <submittedName>
        <fullName evidence="6">LysR family transcriptional regulator</fullName>
    </submittedName>
</protein>
<dbReference type="SUPFAM" id="SSF46785">
    <property type="entry name" value="Winged helix' DNA-binding domain"/>
    <property type="match status" value="1"/>
</dbReference>
<proteinExistence type="inferred from homology"/>
<gene>
    <name evidence="6" type="ORF">CAL29_18570</name>
</gene>
<keyword evidence="2" id="KW-0805">Transcription regulation</keyword>
<feature type="domain" description="HTH lysR-type" evidence="5">
    <location>
        <begin position="33"/>
        <end position="90"/>
    </location>
</feature>
<evidence type="ECO:0000256" key="1">
    <source>
        <dbReference type="ARBA" id="ARBA00009437"/>
    </source>
</evidence>
<dbReference type="Pfam" id="PF00126">
    <property type="entry name" value="HTH_1"/>
    <property type="match status" value="1"/>
</dbReference>